<gene>
    <name evidence="2" type="primary">alc</name>
    <name evidence="4" type="ORF">HIR71_10675</name>
</gene>
<comment type="caution">
    <text evidence="4">The sequence shown here is derived from an EMBL/GenBank/DDBJ whole genome shotgun (WGS) entry which is preliminary data.</text>
</comment>
<dbReference type="UniPathway" id="UPA00395">
    <property type="reaction ID" value="UER00654"/>
</dbReference>
<dbReference type="PANTHER" id="PTHR12045">
    <property type="entry name" value="ALLANTOICASE"/>
    <property type="match status" value="1"/>
</dbReference>
<proteinExistence type="inferred from homology"/>
<feature type="domain" description="Allantoicase" evidence="3">
    <location>
        <begin position="30"/>
        <end position="179"/>
    </location>
</feature>
<dbReference type="EMBL" id="JABCJJ010000015">
    <property type="protein sequence ID" value="NMR20675.1"/>
    <property type="molecule type" value="Genomic_DNA"/>
</dbReference>
<evidence type="ECO:0000259" key="3">
    <source>
        <dbReference type="Pfam" id="PF03561"/>
    </source>
</evidence>
<feature type="domain" description="Allantoicase" evidence="3">
    <location>
        <begin position="198"/>
        <end position="334"/>
    </location>
</feature>
<comment type="catalytic activity">
    <reaction evidence="2">
        <text>allantoate + H2O = (S)-ureidoglycolate + urea</text>
        <dbReference type="Rhea" id="RHEA:11016"/>
        <dbReference type="ChEBI" id="CHEBI:15377"/>
        <dbReference type="ChEBI" id="CHEBI:16199"/>
        <dbReference type="ChEBI" id="CHEBI:17536"/>
        <dbReference type="ChEBI" id="CHEBI:57296"/>
        <dbReference type="EC" id="3.5.3.4"/>
    </reaction>
</comment>
<dbReference type="Pfam" id="PF03561">
    <property type="entry name" value="Allantoicase"/>
    <property type="match status" value="2"/>
</dbReference>
<dbReference type="Proteomes" id="UP000562124">
    <property type="component" value="Unassembled WGS sequence"/>
</dbReference>
<dbReference type="PANTHER" id="PTHR12045:SF3">
    <property type="entry name" value="INACTIVE ALLANTOICASE-RELATED"/>
    <property type="match status" value="1"/>
</dbReference>
<dbReference type="GO" id="GO:0004037">
    <property type="term" value="F:allantoicase activity"/>
    <property type="evidence" value="ECO:0007669"/>
    <property type="project" value="UniProtKB-UniRule"/>
</dbReference>
<sequence>MNQTQPPGAEGTAGPPAFTAFTDLASRALGASVVAANDELFAQRENLITAGDAAFDPAVFGHKGKVYDGWETRRRREPGHDWAIVRLGAAGVVRGVVVDTAWFRGNYPPFVSIEALAADDYPSVAELVDAEWTTLVARTDCAGDAKNYYAVDDERCWTHVRLSIYPDGGVARLRVHGEAIADPRLLDGTFDLVAAENGGRLVRTSDAFYSSPAQLILPGRARSMGEGWENARRRGGGNDFAIFALGLPGTVRHLEIDTGYFVGNAPGWVRVGVVDARSGDLEADDAWTDILPRRPVRPDTRHRFVSTRAVEATHVRLDVYPDGGMSRFRLWGELSEATREEAQQRWTALRA</sequence>
<dbReference type="GO" id="GO:0000256">
    <property type="term" value="P:allantoin catabolic process"/>
    <property type="evidence" value="ECO:0007669"/>
    <property type="project" value="UniProtKB-UniRule"/>
</dbReference>
<dbReference type="NCBIfam" id="TIGR02961">
    <property type="entry name" value="allantoicase"/>
    <property type="match status" value="1"/>
</dbReference>
<dbReference type="SUPFAM" id="SSF49785">
    <property type="entry name" value="Galactose-binding domain-like"/>
    <property type="match status" value="2"/>
</dbReference>
<dbReference type="InterPro" id="IPR015908">
    <property type="entry name" value="Allantoicase_dom"/>
</dbReference>
<dbReference type="HAMAP" id="MF_00813">
    <property type="entry name" value="Allantoicase"/>
    <property type="match status" value="1"/>
</dbReference>
<dbReference type="Gene3D" id="2.60.120.260">
    <property type="entry name" value="Galactose-binding domain-like"/>
    <property type="match status" value="2"/>
</dbReference>
<comment type="similarity">
    <text evidence="1 2">Belongs to the allantoicase family.</text>
</comment>
<dbReference type="GO" id="GO:0006144">
    <property type="term" value="P:purine nucleobase metabolic process"/>
    <property type="evidence" value="ECO:0007669"/>
    <property type="project" value="UniProtKB-KW"/>
</dbReference>
<dbReference type="RefSeq" id="WP_169325050.1">
    <property type="nucleotide sequence ID" value="NZ_JABCJJ010000015.1"/>
</dbReference>
<comment type="pathway">
    <text evidence="2">Nitrogen metabolism; (S)-allantoin degradation; (S)-ureidoglycolate from allantoate (aminidohydrolase route): step 1/1.</text>
</comment>
<dbReference type="InterPro" id="IPR005164">
    <property type="entry name" value="Allantoicase"/>
</dbReference>
<protein>
    <recommendedName>
        <fullName evidence="2">Probable allantoicase</fullName>
        <ecNumber evidence="2">3.5.3.4</ecNumber>
    </recommendedName>
    <alternativeName>
        <fullName evidence="2">Allantoate amidinohydrolase</fullName>
    </alternativeName>
</protein>
<accession>A0A7Y0LZB7</accession>
<evidence type="ECO:0000313" key="5">
    <source>
        <dbReference type="Proteomes" id="UP000562124"/>
    </source>
</evidence>
<evidence type="ECO:0000313" key="4">
    <source>
        <dbReference type="EMBL" id="NMR20675.1"/>
    </source>
</evidence>
<organism evidence="4 5">
    <name type="scientific">Cellulomonas fimi</name>
    <dbReference type="NCBI Taxonomy" id="1708"/>
    <lineage>
        <taxon>Bacteria</taxon>
        <taxon>Bacillati</taxon>
        <taxon>Actinomycetota</taxon>
        <taxon>Actinomycetes</taxon>
        <taxon>Micrococcales</taxon>
        <taxon>Cellulomonadaceae</taxon>
        <taxon>Cellulomonas</taxon>
    </lineage>
</organism>
<keyword evidence="5" id="KW-1185">Reference proteome</keyword>
<evidence type="ECO:0000256" key="1">
    <source>
        <dbReference type="ARBA" id="ARBA00009242"/>
    </source>
</evidence>
<keyword evidence="2" id="KW-0659">Purine metabolism</keyword>
<keyword evidence="2 4" id="KW-0378">Hydrolase</keyword>
<dbReference type="AlphaFoldDB" id="A0A7Y0LZB7"/>
<dbReference type="EC" id="3.5.3.4" evidence="2"/>
<evidence type="ECO:0000256" key="2">
    <source>
        <dbReference type="HAMAP-Rule" id="MF_00813"/>
    </source>
</evidence>
<name>A0A7Y0LZB7_CELFI</name>
<dbReference type="PIRSF" id="PIRSF016516">
    <property type="entry name" value="Allantoicase"/>
    <property type="match status" value="1"/>
</dbReference>
<reference evidence="4 5" key="1">
    <citation type="submission" date="2020-04" db="EMBL/GenBank/DDBJ databases">
        <title>Sequencing and Assembly of C. fimi.</title>
        <authorList>
            <person name="Ramsey A.R."/>
        </authorList>
    </citation>
    <scope>NUCLEOTIDE SEQUENCE [LARGE SCALE GENOMIC DNA]</scope>
    <source>
        <strain evidence="4 5">SB</strain>
    </source>
</reference>
<dbReference type="InterPro" id="IPR008979">
    <property type="entry name" value="Galactose-bd-like_sf"/>
</dbReference>